<comment type="caution">
    <text evidence="1">The sequence shown here is derived from an EMBL/GenBank/DDBJ whole genome shotgun (WGS) entry which is preliminary data.</text>
</comment>
<evidence type="ECO:0000313" key="2">
    <source>
        <dbReference type="Proteomes" id="UP000465778"/>
    </source>
</evidence>
<name>A0A800NB94_CYTFI</name>
<protein>
    <submittedName>
        <fullName evidence="1">Uncharacterized protein</fullName>
    </submittedName>
</protein>
<accession>A0A800NB94</accession>
<dbReference type="EMBL" id="VDEM01000016">
    <property type="protein sequence ID" value="KAF0824335.1"/>
    <property type="molecule type" value="Genomic_DNA"/>
</dbReference>
<reference evidence="1 2" key="1">
    <citation type="journal article" date="2020" name="G3 (Bethesda)">
        <title>Whole Genome Sequencing and Comparative Genomics of Two Nematicidal Bacillus Strains Reveals a Wide Range of Possible Virulence Factors.</title>
        <authorList>
            <person name="Susic N."/>
            <person name="Janezic S."/>
            <person name="Rupnik M."/>
            <person name="Geric Stare B."/>
        </authorList>
    </citation>
    <scope>NUCLEOTIDE SEQUENCE [LARGE SCALE GENOMIC DNA]</scope>
    <source>
        <strain evidence="1 2">I-1582</strain>
    </source>
</reference>
<proteinExistence type="predicted"/>
<evidence type="ECO:0000313" key="1">
    <source>
        <dbReference type="EMBL" id="KAF0824335.1"/>
    </source>
</evidence>
<dbReference type="Proteomes" id="UP000465778">
    <property type="component" value="Unassembled WGS sequence"/>
</dbReference>
<sequence length="44" mass="5362">MQCQRKYWGIKQLSTYKIDFEKSEKSNKKGWKNTSKLDIFNITF</sequence>
<gene>
    <name evidence="1" type="ORF">KIS1582_1851</name>
</gene>
<dbReference type="AlphaFoldDB" id="A0A800NB94"/>
<organism evidence="1 2">
    <name type="scientific">Cytobacillus firmus</name>
    <name type="common">Bacillus firmus</name>
    <dbReference type="NCBI Taxonomy" id="1399"/>
    <lineage>
        <taxon>Bacteria</taxon>
        <taxon>Bacillati</taxon>
        <taxon>Bacillota</taxon>
        <taxon>Bacilli</taxon>
        <taxon>Bacillales</taxon>
        <taxon>Bacillaceae</taxon>
        <taxon>Cytobacillus</taxon>
    </lineage>
</organism>